<reference evidence="1 2" key="1">
    <citation type="submission" date="2018-08" db="EMBL/GenBank/DDBJ databases">
        <title>Genome and evolution of the arbuscular mycorrhizal fungus Diversispora epigaea (formerly Glomus versiforme) and its bacterial endosymbionts.</title>
        <authorList>
            <person name="Sun X."/>
            <person name="Fei Z."/>
            <person name="Harrison M."/>
        </authorList>
    </citation>
    <scope>NUCLEOTIDE SEQUENCE [LARGE SCALE GENOMIC DNA]</scope>
    <source>
        <strain evidence="1 2">IT104</strain>
    </source>
</reference>
<dbReference type="SUPFAM" id="SSF56112">
    <property type="entry name" value="Protein kinase-like (PK-like)"/>
    <property type="match status" value="1"/>
</dbReference>
<gene>
    <name evidence="1" type="ORF">Glove_37g60</name>
</gene>
<evidence type="ECO:0008006" key="3">
    <source>
        <dbReference type="Google" id="ProtNLM"/>
    </source>
</evidence>
<dbReference type="InterPro" id="IPR006597">
    <property type="entry name" value="Sel1-like"/>
</dbReference>
<dbReference type="InterPro" id="IPR011990">
    <property type="entry name" value="TPR-like_helical_dom_sf"/>
</dbReference>
<dbReference type="Gene3D" id="1.25.40.10">
    <property type="entry name" value="Tetratricopeptide repeat domain"/>
    <property type="match status" value="1"/>
</dbReference>
<protein>
    <recommendedName>
        <fullName evidence="3">HCP-like protein</fullName>
    </recommendedName>
</protein>
<dbReference type="AlphaFoldDB" id="A0A397JQU3"/>
<dbReference type="PANTHER" id="PTHR45011:SF1">
    <property type="entry name" value="DAP3-BINDING CELL DEATH ENHANCER 1"/>
    <property type="match status" value="1"/>
</dbReference>
<organism evidence="1 2">
    <name type="scientific">Diversispora epigaea</name>
    <dbReference type="NCBI Taxonomy" id="1348612"/>
    <lineage>
        <taxon>Eukaryota</taxon>
        <taxon>Fungi</taxon>
        <taxon>Fungi incertae sedis</taxon>
        <taxon>Mucoromycota</taxon>
        <taxon>Glomeromycotina</taxon>
        <taxon>Glomeromycetes</taxon>
        <taxon>Diversisporales</taxon>
        <taxon>Diversisporaceae</taxon>
        <taxon>Diversispora</taxon>
    </lineage>
</organism>
<dbReference type="InterPro" id="IPR052748">
    <property type="entry name" value="ISR_Activator"/>
</dbReference>
<dbReference type="Pfam" id="PF08238">
    <property type="entry name" value="Sel1"/>
    <property type="match status" value="1"/>
</dbReference>
<dbReference type="InterPro" id="IPR011009">
    <property type="entry name" value="Kinase-like_dom_sf"/>
</dbReference>
<accession>A0A397JQU3</accession>
<dbReference type="OrthoDB" id="2384430at2759"/>
<dbReference type="SUPFAM" id="SSF81901">
    <property type="entry name" value="HCP-like"/>
    <property type="match status" value="1"/>
</dbReference>
<evidence type="ECO:0000313" key="1">
    <source>
        <dbReference type="EMBL" id="RHZ87293.1"/>
    </source>
</evidence>
<dbReference type="EMBL" id="PQFF01000035">
    <property type="protein sequence ID" value="RHZ87293.1"/>
    <property type="molecule type" value="Genomic_DNA"/>
</dbReference>
<sequence>MIIEDNFQKENISFYQYSEFENVKLIGGNVYKATFKKTVAPKCVSLNDKFTLDNLINEKFMIAFLGRFYGITEQENSNNYMIILEYSNNDSLLFGHFQLGINPWEISGGKPHFEKESSPNIDLLNNIVKGKREIIIPGTPSKYQKLYTDGNLRPDISQVVKNLSEITISDISVEFETSWSHPHDITDEVNSAKLEKQNNKLEVHYDSPSIDVSTEIVNLFEIFIDLCKKQDQKECNKNPVKVLNEMIRRPSYYWLTSLIGFFPCMKKAFQIYSKVADEGSLIALETVFKLYLKSAEEGYLLAQFDVDYCYTNGKGIKLKGFNGVDRDESEAFKWYSKAAEKGHSLTQNNLGNYLF</sequence>
<evidence type="ECO:0000313" key="2">
    <source>
        <dbReference type="Proteomes" id="UP000266861"/>
    </source>
</evidence>
<keyword evidence="2" id="KW-1185">Reference proteome</keyword>
<dbReference type="PANTHER" id="PTHR45011">
    <property type="entry name" value="DAP3-BINDING CELL DEATH ENHANCER 1"/>
    <property type="match status" value="1"/>
</dbReference>
<comment type="caution">
    <text evidence="1">The sequence shown here is derived from an EMBL/GenBank/DDBJ whole genome shotgun (WGS) entry which is preliminary data.</text>
</comment>
<dbReference type="SMART" id="SM00671">
    <property type="entry name" value="SEL1"/>
    <property type="match status" value="1"/>
</dbReference>
<proteinExistence type="predicted"/>
<name>A0A397JQU3_9GLOM</name>
<dbReference type="Proteomes" id="UP000266861">
    <property type="component" value="Unassembled WGS sequence"/>
</dbReference>